<dbReference type="InterPro" id="IPR050230">
    <property type="entry name" value="CALM/Myosin/TropC-like"/>
</dbReference>
<evidence type="ECO:0000256" key="3">
    <source>
        <dbReference type="ARBA" id="ARBA00022737"/>
    </source>
</evidence>
<comment type="subunit">
    <text evidence="1">Myosin is a hexamer of 2 heavy chains and 4 light chains.</text>
</comment>
<protein>
    <recommendedName>
        <fullName evidence="2">Myosin light chain alkali</fullName>
    </recommendedName>
</protein>
<dbReference type="PANTHER" id="PTHR23048:SF33">
    <property type="entry name" value="MYOSIN LIGHT CHAIN ALKALI"/>
    <property type="match status" value="1"/>
</dbReference>
<reference evidence="7 8" key="1">
    <citation type="submission" date="2015-08" db="EMBL/GenBank/DDBJ databases">
        <title>Ancestral chromatin configuration constrains chromatin evolution on differentiating sex chromosomes in Drosophila.</title>
        <authorList>
            <person name="Zhou Q."/>
            <person name="Bachtrog D."/>
        </authorList>
    </citation>
    <scope>NUCLEOTIDE SEQUENCE [LARGE SCALE GENOMIC DNA]</scope>
    <source>
        <tissue evidence="7">Whole larvae</tissue>
    </source>
</reference>
<feature type="non-terminal residue" evidence="7">
    <location>
        <position position="158"/>
    </location>
</feature>
<dbReference type="EMBL" id="CP012526">
    <property type="protein sequence ID" value="ALC45960.1"/>
    <property type="molecule type" value="Genomic_DNA"/>
</dbReference>
<dbReference type="AlphaFoldDB" id="A0A0M4EPE4"/>
<gene>
    <name evidence="7" type="ORF">Dbus_chr3Rg710</name>
</gene>
<evidence type="ECO:0000256" key="5">
    <source>
        <dbReference type="ARBA" id="ARBA00023175"/>
    </source>
</evidence>
<evidence type="ECO:0000256" key="1">
    <source>
        <dbReference type="ARBA" id="ARBA00011445"/>
    </source>
</evidence>
<dbReference type="SMR" id="A0A0M4EPE4"/>
<dbReference type="SUPFAM" id="SSF47473">
    <property type="entry name" value="EF-hand"/>
    <property type="match status" value="1"/>
</dbReference>
<evidence type="ECO:0000313" key="8">
    <source>
        <dbReference type="Proteomes" id="UP000494163"/>
    </source>
</evidence>
<dbReference type="OMA" id="IEEFCTF"/>
<evidence type="ECO:0000256" key="4">
    <source>
        <dbReference type="ARBA" id="ARBA00023123"/>
    </source>
</evidence>
<dbReference type="OrthoDB" id="26525at2759"/>
<evidence type="ECO:0000313" key="7">
    <source>
        <dbReference type="EMBL" id="ALC45960.1"/>
    </source>
</evidence>
<keyword evidence="3" id="KW-0677">Repeat</keyword>
<dbReference type="InterPro" id="IPR011992">
    <property type="entry name" value="EF-hand-dom_pair"/>
</dbReference>
<dbReference type="Gene3D" id="1.10.238.10">
    <property type="entry name" value="EF-hand"/>
    <property type="match status" value="2"/>
</dbReference>
<dbReference type="GO" id="GO:0005859">
    <property type="term" value="C:muscle myosin complex"/>
    <property type="evidence" value="ECO:0007669"/>
    <property type="project" value="TreeGrafter"/>
</dbReference>
<evidence type="ECO:0000256" key="2">
    <source>
        <dbReference type="ARBA" id="ARBA00019148"/>
    </source>
</evidence>
<sequence length="158" mass="17777">MLPLTVSVQSRPSSSAIQLLFAFNRQNDVEFVFEVMGSPGEGIDAFDLGDALRALNLNPTLALIEKMGGTKKRNEKKIKMDEFLPIYSQVKKEKEQGCYEDFIECLKLYDKEENGSMLLAELQHALLALGECLDDEQVENLFADCMDPEDDEGMIPYS</sequence>
<keyword evidence="6" id="KW-0514">Muscle protein</keyword>
<keyword evidence="5" id="KW-0505">Motor protein</keyword>
<dbReference type="STRING" id="30019.A0A0M4EPE4"/>
<accession>A0A0M4EPE4</accession>
<keyword evidence="4" id="KW-0518">Myosin</keyword>
<organism evidence="7 8">
    <name type="scientific">Drosophila busckii</name>
    <name type="common">Fruit fly</name>
    <dbReference type="NCBI Taxonomy" id="30019"/>
    <lineage>
        <taxon>Eukaryota</taxon>
        <taxon>Metazoa</taxon>
        <taxon>Ecdysozoa</taxon>
        <taxon>Arthropoda</taxon>
        <taxon>Hexapoda</taxon>
        <taxon>Insecta</taxon>
        <taxon>Pterygota</taxon>
        <taxon>Neoptera</taxon>
        <taxon>Endopterygota</taxon>
        <taxon>Diptera</taxon>
        <taxon>Brachycera</taxon>
        <taxon>Muscomorpha</taxon>
        <taxon>Ephydroidea</taxon>
        <taxon>Drosophilidae</taxon>
        <taxon>Drosophila</taxon>
    </lineage>
</organism>
<dbReference type="Proteomes" id="UP000494163">
    <property type="component" value="Chromosome 3R"/>
</dbReference>
<keyword evidence="8" id="KW-1185">Reference proteome</keyword>
<dbReference type="PANTHER" id="PTHR23048">
    <property type="entry name" value="MYOSIN LIGHT CHAIN 1, 3"/>
    <property type="match status" value="1"/>
</dbReference>
<name>A0A0M4EPE4_DROBS</name>
<evidence type="ECO:0000256" key="6">
    <source>
        <dbReference type="ARBA" id="ARBA00023179"/>
    </source>
</evidence>
<proteinExistence type="predicted"/>
<dbReference type="FunFam" id="1.10.238.10:FF:000267">
    <property type="entry name" value="Myosin light chain alkali"/>
    <property type="match status" value="1"/>
</dbReference>